<keyword evidence="1" id="KW-0614">Plasmid</keyword>
<dbReference type="KEGG" id="amr:AM1_B0234"/>
<dbReference type="EMBL" id="CP000839">
    <property type="protein sequence ID" value="ABW31953.1"/>
    <property type="molecule type" value="Genomic_DNA"/>
</dbReference>
<dbReference type="Proteomes" id="UP000000268">
    <property type="component" value="Plasmid pREB2"/>
</dbReference>
<reference evidence="1 2" key="1">
    <citation type="journal article" date="2008" name="Proc. Natl. Acad. Sci. U.S.A.">
        <title>Niche adaptation and genome expansion in the chlorophyll d-producing cyanobacterium Acaryochloris marina.</title>
        <authorList>
            <person name="Swingley W.D."/>
            <person name="Chen M."/>
            <person name="Cheung P.C."/>
            <person name="Conrad A.L."/>
            <person name="Dejesa L.C."/>
            <person name="Hao J."/>
            <person name="Honchak B.M."/>
            <person name="Karbach L.E."/>
            <person name="Kurdoglu A."/>
            <person name="Lahiri S."/>
            <person name="Mastrian S.D."/>
            <person name="Miyashita H."/>
            <person name="Page L."/>
            <person name="Ramakrishna P."/>
            <person name="Satoh S."/>
            <person name="Sattley W.M."/>
            <person name="Shimada Y."/>
            <person name="Taylor H.L."/>
            <person name="Tomo T."/>
            <person name="Tsuchiya T."/>
            <person name="Wang Z.T."/>
            <person name="Raymond J."/>
            <person name="Mimuro M."/>
            <person name="Blankenship R.E."/>
            <person name="Touchman J.W."/>
        </authorList>
    </citation>
    <scope>NUCLEOTIDE SEQUENCE [LARGE SCALE GENOMIC DNA]</scope>
    <source>
        <strain evidence="2">MBIC 11017</strain>
        <plasmid evidence="2">Plasmid pREB2</plasmid>
    </source>
</reference>
<keyword evidence="2" id="KW-1185">Reference proteome</keyword>
<protein>
    <submittedName>
        <fullName evidence="1">Uncharacterized protein</fullName>
    </submittedName>
</protein>
<dbReference type="AlphaFoldDB" id="A8ZLC6"/>
<geneLocation type="plasmid" evidence="1 2">
    <name>pREB2</name>
</geneLocation>
<evidence type="ECO:0000313" key="1">
    <source>
        <dbReference type="EMBL" id="ABW31953.1"/>
    </source>
</evidence>
<evidence type="ECO:0000313" key="2">
    <source>
        <dbReference type="Proteomes" id="UP000000268"/>
    </source>
</evidence>
<organism evidence="1 2">
    <name type="scientific">Acaryochloris marina (strain MBIC 11017)</name>
    <dbReference type="NCBI Taxonomy" id="329726"/>
    <lineage>
        <taxon>Bacteria</taxon>
        <taxon>Bacillati</taxon>
        <taxon>Cyanobacteriota</taxon>
        <taxon>Cyanophyceae</taxon>
        <taxon>Acaryochloridales</taxon>
        <taxon>Acaryochloridaceae</taxon>
        <taxon>Acaryochloris</taxon>
    </lineage>
</organism>
<sequence>MGAGFGIGIRSEIAKQSVTFLPGSINHSSANFQNPYRLYIV</sequence>
<gene>
    <name evidence="1" type="ordered locus">AM1_B0234</name>
</gene>
<dbReference type="HOGENOM" id="CLU_3264089_0_0_3"/>
<name>A8ZLC6_ACAM1</name>
<proteinExistence type="predicted"/>
<accession>A8ZLC6</accession>